<evidence type="ECO:0000256" key="5">
    <source>
        <dbReference type="PROSITE-ProRule" id="PRU10137"/>
    </source>
</evidence>
<feature type="active site" description="O-(5'-phospho-DNA)-serine intermediate" evidence="4 5">
    <location>
        <position position="15"/>
    </location>
</feature>
<protein>
    <submittedName>
        <fullName evidence="7">Resolvase</fullName>
    </submittedName>
</protein>
<dbReference type="Gene3D" id="3.40.50.1390">
    <property type="entry name" value="Resolvase, N-terminal catalytic domain"/>
    <property type="match status" value="1"/>
</dbReference>
<dbReference type="Pfam" id="PF07508">
    <property type="entry name" value="Recombinase"/>
    <property type="match status" value="1"/>
</dbReference>
<dbReference type="PANTHER" id="PTHR30461:SF23">
    <property type="entry name" value="DNA RECOMBINASE-RELATED"/>
    <property type="match status" value="1"/>
</dbReference>
<evidence type="ECO:0000256" key="4">
    <source>
        <dbReference type="PIRSR" id="PIRSR606118-50"/>
    </source>
</evidence>
<dbReference type="InterPro" id="IPR006118">
    <property type="entry name" value="Recombinase_CS"/>
</dbReference>
<accession>A0A9X7NZL2</accession>
<gene>
    <name evidence="7" type="ORF">C5U48_05715</name>
</gene>
<keyword evidence="3" id="KW-0233">DNA recombination</keyword>
<dbReference type="InterPro" id="IPR011109">
    <property type="entry name" value="DNA_bind_recombinase_dom"/>
</dbReference>
<keyword evidence="1" id="KW-0229">DNA integration</keyword>
<dbReference type="InterPro" id="IPR036162">
    <property type="entry name" value="Resolvase-like_N_sf"/>
</dbReference>
<dbReference type="PROSITE" id="PS00397">
    <property type="entry name" value="RECOMBINASES_1"/>
    <property type="match status" value="1"/>
</dbReference>
<keyword evidence="2" id="KW-0238">DNA-binding</keyword>
<evidence type="ECO:0000256" key="3">
    <source>
        <dbReference type="ARBA" id="ARBA00023172"/>
    </source>
</evidence>
<dbReference type="InterPro" id="IPR006119">
    <property type="entry name" value="Resolv_N"/>
</dbReference>
<evidence type="ECO:0000313" key="8">
    <source>
        <dbReference type="Proteomes" id="UP000237911"/>
    </source>
</evidence>
<evidence type="ECO:0000313" key="7">
    <source>
        <dbReference type="EMBL" id="PQM53126.1"/>
    </source>
</evidence>
<keyword evidence="8" id="KW-1185">Reference proteome</keyword>
<dbReference type="PANTHER" id="PTHR30461">
    <property type="entry name" value="DNA-INVERTASE FROM LAMBDOID PROPHAGE"/>
    <property type="match status" value="1"/>
</dbReference>
<proteinExistence type="predicted"/>
<dbReference type="GO" id="GO:0015074">
    <property type="term" value="P:DNA integration"/>
    <property type="evidence" value="ECO:0007669"/>
    <property type="project" value="UniProtKB-KW"/>
</dbReference>
<dbReference type="GO" id="GO:0003677">
    <property type="term" value="F:DNA binding"/>
    <property type="evidence" value="ECO:0007669"/>
    <property type="project" value="UniProtKB-KW"/>
</dbReference>
<dbReference type="CDD" id="cd00338">
    <property type="entry name" value="Ser_Recombinase"/>
    <property type="match status" value="1"/>
</dbReference>
<dbReference type="SMART" id="SM00857">
    <property type="entry name" value="Resolvase"/>
    <property type="match status" value="1"/>
</dbReference>
<sequence>MEAAPLRVVGYVRVSTAKQSDTGHGLGAQHEALEHFCTTHGYELLTVTSDVVSGAASDRMYGREVAIAAIESGVADALLVRALDRATRDQEDAAKLFKRAERNAWRLMDCDKADSGDPSQRLLADIRIAVAAEERRKISERTREGLAKARKAGKRLGRPVEVDPALAEKITHMHTRDGLSANRIARCLTERGIPTPRGGVRWYPTTVSDILKRANTNGEAA</sequence>
<dbReference type="Pfam" id="PF00239">
    <property type="entry name" value="Resolvase"/>
    <property type="match status" value="1"/>
</dbReference>
<evidence type="ECO:0000259" key="6">
    <source>
        <dbReference type="PROSITE" id="PS51736"/>
    </source>
</evidence>
<evidence type="ECO:0000256" key="1">
    <source>
        <dbReference type="ARBA" id="ARBA00022908"/>
    </source>
</evidence>
<organism evidence="7 8">
    <name type="scientific">Mycolicibacter virginiensis</name>
    <dbReference type="NCBI Taxonomy" id="1795032"/>
    <lineage>
        <taxon>Bacteria</taxon>
        <taxon>Bacillati</taxon>
        <taxon>Actinomycetota</taxon>
        <taxon>Actinomycetes</taxon>
        <taxon>Mycobacteriales</taxon>
        <taxon>Mycobacteriaceae</taxon>
        <taxon>Mycolicibacter</taxon>
    </lineage>
</organism>
<comment type="caution">
    <text evidence="7">The sequence shown here is derived from an EMBL/GenBank/DDBJ whole genome shotgun (WGS) entry which is preliminary data.</text>
</comment>
<dbReference type="RefSeq" id="WP_105294757.1">
    <property type="nucleotide sequence ID" value="NZ_PUEV01000017.1"/>
</dbReference>
<name>A0A9X7NZL2_9MYCO</name>
<dbReference type="GO" id="GO:0000150">
    <property type="term" value="F:DNA strand exchange activity"/>
    <property type="evidence" value="ECO:0007669"/>
    <property type="project" value="InterPro"/>
</dbReference>
<dbReference type="PROSITE" id="PS51736">
    <property type="entry name" value="RECOMBINASES_3"/>
    <property type="match status" value="1"/>
</dbReference>
<dbReference type="InterPro" id="IPR050639">
    <property type="entry name" value="SSR_resolvase"/>
</dbReference>
<evidence type="ECO:0000256" key="2">
    <source>
        <dbReference type="ARBA" id="ARBA00023125"/>
    </source>
</evidence>
<dbReference type="EMBL" id="PUEV01000017">
    <property type="protein sequence ID" value="PQM53126.1"/>
    <property type="molecule type" value="Genomic_DNA"/>
</dbReference>
<dbReference type="SUPFAM" id="SSF53041">
    <property type="entry name" value="Resolvase-like"/>
    <property type="match status" value="1"/>
</dbReference>
<feature type="domain" description="Resolvase/invertase-type recombinase catalytic" evidence="6">
    <location>
        <begin position="7"/>
        <end position="153"/>
    </location>
</feature>
<dbReference type="Proteomes" id="UP000237911">
    <property type="component" value="Unassembled WGS sequence"/>
</dbReference>
<dbReference type="AlphaFoldDB" id="A0A9X7NZL2"/>
<reference evidence="7 8" key="1">
    <citation type="submission" date="2018-02" db="EMBL/GenBank/DDBJ databases">
        <title>Draft genome sequence of Mycobacterium virginiense isolated from mud of a swine farm in Japan.</title>
        <authorList>
            <person name="Ohya K."/>
        </authorList>
    </citation>
    <scope>NUCLEOTIDE SEQUENCE [LARGE SCALE GENOMIC DNA]</scope>
    <source>
        <strain evidence="7 8">GF75</strain>
    </source>
</reference>